<keyword evidence="1 5" id="KW-0436">Ligase</keyword>
<proteinExistence type="inferred from homology"/>
<dbReference type="Pfam" id="PF00750">
    <property type="entry name" value="tRNA-synt_1d"/>
    <property type="match status" value="1"/>
</dbReference>
<evidence type="ECO:0000256" key="3">
    <source>
        <dbReference type="ARBA" id="ARBA00022840"/>
    </source>
</evidence>
<dbReference type="SUPFAM" id="SSF52374">
    <property type="entry name" value="Nucleotidylyl transferase"/>
    <property type="match status" value="1"/>
</dbReference>
<evidence type="ECO:0000256" key="1">
    <source>
        <dbReference type="ARBA" id="ARBA00022598"/>
    </source>
</evidence>
<keyword evidence="3 5" id="KW-0067">ATP-binding</keyword>
<dbReference type="Proteomes" id="UP000176389">
    <property type="component" value="Unassembled WGS sequence"/>
</dbReference>
<dbReference type="InterPro" id="IPR001278">
    <property type="entry name" value="Arg-tRNA-ligase"/>
</dbReference>
<protein>
    <submittedName>
        <fullName evidence="7">Arginine--tRNA ligase</fullName>
    </submittedName>
</protein>
<dbReference type="InterPro" id="IPR005148">
    <property type="entry name" value="Arg-tRNA-synth_N"/>
</dbReference>
<dbReference type="PROSITE" id="PS00178">
    <property type="entry name" value="AA_TRNA_LIGASE_I"/>
    <property type="match status" value="1"/>
</dbReference>
<reference evidence="7 8" key="1">
    <citation type="journal article" date="2016" name="Nat. Commun.">
        <title>Thousands of microbial genomes shed light on interconnected biogeochemical processes in an aquifer system.</title>
        <authorList>
            <person name="Anantharaman K."/>
            <person name="Brown C.T."/>
            <person name="Hug L.A."/>
            <person name="Sharon I."/>
            <person name="Castelle C.J."/>
            <person name="Probst A.J."/>
            <person name="Thomas B.C."/>
            <person name="Singh A."/>
            <person name="Wilkins M.J."/>
            <person name="Karaoz U."/>
            <person name="Brodie E.L."/>
            <person name="Williams K.H."/>
            <person name="Hubbard S.S."/>
            <person name="Banfield J.F."/>
        </authorList>
    </citation>
    <scope>NUCLEOTIDE SEQUENCE [LARGE SCALE GENOMIC DNA]</scope>
</reference>
<evidence type="ECO:0000259" key="6">
    <source>
        <dbReference type="SMART" id="SM01016"/>
    </source>
</evidence>
<organism evidence="7 8">
    <name type="scientific">Candidatus Woykebacteria bacterium RBG_16_43_9</name>
    <dbReference type="NCBI Taxonomy" id="1802596"/>
    <lineage>
        <taxon>Bacteria</taxon>
        <taxon>Candidatus Woykeibacteriota</taxon>
    </lineage>
</organism>
<dbReference type="SMART" id="SM01016">
    <property type="entry name" value="Arg_tRNA_synt_N"/>
    <property type="match status" value="1"/>
</dbReference>
<sequence length="400" mass="44704">MIRKVLKDNLKRALEEAGHKDIEPEVPATTDPSFGDYYSSIALKLAKPDSSQKPQEVAKSLQAKLPKNEDIFSASVAPNSFINFKIAEKYLQNQVKEIIEAGPNFGRLEAGYGKKARVEFISANPTGPLHIGNARGGPIGDTIANVLEFAGYKVLREYLNNDRGNQVYELGKTLAVKADLIETSQDELTYKGEYTDELAKKVKKEIGSVGKLKEDQIIKKAGEIGTKLLYKDILNDALDIGIKFDLLVNESDLQKKLPSAFKLLESKNLLIKQDGATWFLLGRGFDETRDAVVVKSDGSYTYFGADIVYHKEKFESGYDLIIDVFGSNTSGHVPKLEALIKALGYDLNKFKAILYQFVRVKRRDEAVKMSKRVGNFVTAREVLDEVGKDAFRYFMLMHDP</sequence>
<comment type="caution">
    <text evidence="7">The sequence shown here is derived from an EMBL/GenBank/DDBJ whole genome shotgun (WGS) entry which is preliminary data.</text>
</comment>
<evidence type="ECO:0000313" key="8">
    <source>
        <dbReference type="Proteomes" id="UP000176389"/>
    </source>
</evidence>
<evidence type="ECO:0000256" key="2">
    <source>
        <dbReference type="ARBA" id="ARBA00022741"/>
    </source>
</evidence>
<dbReference type="InterPro" id="IPR014729">
    <property type="entry name" value="Rossmann-like_a/b/a_fold"/>
</dbReference>
<dbReference type="PANTHER" id="PTHR11956">
    <property type="entry name" value="ARGINYL-TRNA SYNTHETASE"/>
    <property type="match status" value="1"/>
</dbReference>
<gene>
    <name evidence="7" type="ORF">A2Z11_00695</name>
</gene>
<accession>A0A1G1WCE3</accession>
<evidence type="ECO:0000256" key="5">
    <source>
        <dbReference type="RuleBase" id="RU363038"/>
    </source>
</evidence>
<dbReference type="InterPro" id="IPR036695">
    <property type="entry name" value="Arg-tRNA-synth_N_sf"/>
</dbReference>
<dbReference type="InterPro" id="IPR035684">
    <property type="entry name" value="ArgRS_core"/>
</dbReference>
<dbReference type="GO" id="GO:0004814">
    <property type="term" value="F:arginine-tRNA ligase activity"/>
    <property type="evidence" value="ECO:0007669"/>
    <property type="project" value="InterPro"/>
</dbReference>
<keyword evidence="2 5" id="KW-0547">Nucleotide-binding</keyword>
<dbReference type="GO" id="GO:0005524">
    <property type="term" value="F:ATP binding"/>
    <property type="evidence" value="ECO:0007669"/>
    <property type="project" value="UniProtKB-KW"/>
</dbReference>
<dbReference type="STRING" id="1802596.A2Z11_00695"/>
<keyword evidence="4 5" id="KW-0030">Aminoacyl-tRNA synthetase</keyword>
<dbReference type="EMBL" id="MHCS01000047">
    <property type="protein sequence ID" value="OGY25362.1"/>
    <property type="molecule type" value="Genomic_DNA"/>
</dbReference>
<evidence type="ECO:0000256" key="4">
    <source>
        <dbReference type="ARBA" id="ARBA00023146"/>
    </source>
</evidence>
<dbReference type="SUPFAM" id="SSF55190">
    <property type="entry name" value="Arginyl-tRNA synthetase (ArgRS), N-terminal 'additional' domain"/>
    <property type="match status" value="1"/>
</dbReference>
<dbReference type="InterPro" id="IPR001412">
    <property type="entry name" value="aa-tRNA-synth_I_CS"/>
</dbReference>
<evidence type="ECO:0000313" key="7">
    <source>
        <dbReference type="EMBL" id="OGY25362.1"/>
    </source>
</evidence>
<dbReference type="PRINTS" id="PR01038">
    <property type="entry name" value="TRNASYNTHARG"/>
</dbReference>
<dbReference type="AlphaFoldDB" id="A0A1G1WCE3"/>
<feature type="non-terminal residue" evidence="7">
    <location>
        <position position="400"/>
    </location>
</feature>
<dbReference type="PANTHER" id="PTHR11956:SF5">
    <property type="entry name" value="ARGININE--TRNA LIGASE, CYTOPLASMIC"/>
    <property type="match status" value="1"/>
</dbReference>
<keyword evidence="5" id="KW-0648">Protein biosynthesis</keyword>
<dbReference type="Pfam" id="PF03485">
    <property type="entry name" value="Arg_tRNA_synt_N"/>
    <property type="match status" value="1"/>
</dbReference>
<dbReference type="GO" id="GO:0005737">
    <property type="term" value="C:cytoplasm"/>
    <property type="evidence" value="ECO:0007669"/>
    <property type="project" value="InterPro"/>
</dbReference>
<name>A0A1G1WCE3_9BACT</name>
<dbReference type="Gene3D" id="3.40.50.620">
    <property type="entry name" value="HUPs"/>
    <property type="match status" value="1"/>
</dbReference>
<dbReference type="Gene3D" id="3.30.1360.70">
    <property type="entry name" value="Arginyl tRNA synthetase N-terminal domain"/>
    <property type="match status" value="1"/>
</dbReference>
<comment type="similarity">
    <text evidence="5">Belongs to the class-I aminoacyl-tRNA synthetase family.</text>
</comment>
<feature type="domain" description="Arginyl tRNA synthetase N-terminal" evidence="6">
    <location>
        <begin position="4"/>
        <end position="86"/>
    </location>
</feature>
<dbReference type="GO" id="GO:0006420">
    <property type="term" value="P:arginyl-tRNA aminoacylation"/>
    <property type="evidence" value="ECO:0007669"/>
    <property type="project" value="InterPro"/>
</dbReference>